<dbReference type="PANTHER" id="PTHR34311">
    <property type="entry name" value="PROTEIN CBG21698-RELATED"/>
    <property type="match status" value="1"/>
</dbReference>
<evidence type="ECO:0000313" key="3">
    <source>
        <dbReference type="WBParaSite" id="Csp11.Scaffold629.g15240.t1"/>
    </source>
</evidence>
<dbReference type="eggNOG" id="ENOG502TKUV">
    <property type="taxonomic scope" value="Eukaryota"/>
</dbReference>
<evidence type="ECO:0000256" key="1">
    <source>
        <dbReference type="SAM" id="SignalP"/>
    </source>
</evidence>
<organism evidence="2 3">
    <name type="scientific">Caenorhabditis tropicalis</name>
    <dbReference type="NCBI Taxonomy" id="1561998"/>
    <lineage>
        <taxon>Eukaryota</taxon>
        <taxon>Metazoa</taxon>
        <taxon>Ecdysozoa</taxon>
        <taxon>Nematoda</taxon>
        <taxon>Chromadorea</taxon>
        <taxon>Rhabditida</taxon>
        <taxon>Rhabditina</taxon>
        <taxon>Rhabditomorpha</taxon>
        <taxon>Rhabditoidea</taxon>
        <taxon>Rhabditidae</taxon>
        <taxon>Peloderinae</taxon>
        <taxon>Caenorhabditis</taxon>
    </lineage>
</organism>
<dbReference type="AlphaFoldDB" id="A0A1I7U647"/>
<dbReference type="STRING" id="1561998.A0A1I7U647"/>
<dbReference type="Proteomes" id="UP000095282">
    <property type="component" value="Unplaced"/>
</dbReference>
<reference evidence="3" key="1">
    <citation type="submission" date="2016-11" db="UniProtKB">
        <authorList>
            <consortium name="WormBaseParasite"/>
        </authorList>
    </citation>
    <scope>IDENTIFICATION</scope>
</reference>
<dbReference type="WBParaSite" id="Csp11.Scaffold629.g15240.t1">
    <property type="protein sequence ID" value="Csp11.Scaffold629.g15240.t1"/>
    <property type="gene ID" value="Csp11.Scaffold629.g15240"/>
</dbReference>
<sequence length="221" mass="24742">MRSVVIALLVFVAFSRSDFLLPFSFSDDLIKYTAKLEQPTNNDTICPLAQLNYCQYSFNSNFGLNSSISYYNGSDIFMTIQNYLSMNVTELNKVCKLTTLIHLMVSHPILLPINSILSAFDYVRTFRGLEWICGGGFRETIGQFNCFEAFPTTVAYQNCMNNFNQTVSTTNFCPAVQQTGDCLNHAYRNMCGDAASGHYGCENFSFTFDKACPGLKCAMGN</sequence>
<feature type="chain" id="PRO_5009308454" evidence="1">
    <location>
        <begin position="18"/>
        <end position="221"/>
    </location>
</feature>
<name>A0A1I7U647_9PELO</name>
<keyword evidence="1" id="KW-0732">Signal</keyword>
<dbReference type="PANTHER" id="PTHR34311:SF1">
    <property type="entry name" value="NEMATODE SPECIFIC PEPTIDE FAMILY-RELATED"/>
    <property type="match status" value="1"/>
</dbReference>
<protein>
    <submittedName>
        <fullName evidence="3">Secreted protein</fullName>
    </submittedName>
</protein>
<accession>A0A1I7U647</accession>
<feature type="signal peptide" evidence="1">
    <location>
        <begin position="1"/>
        <end position="17"/>
    </location>
</feature>
<keyword evidence="2" id="KW-1185">Reference proteome</keyword>
<proteinExistence type="predicted"/>
<evidence type="ECO:0000313" key="2">
    <source>
        <dbReference type="Proteomes" id="UP000095282"/>
    </source>
</evidence>